<feature type="non-terminal residue" evidence="1">
    <location>
        <position position="63"/>
    </location>
</feature>
<evidence type="ECO:0000313" key="2">
    <source>
        <dbReference type="Proteomes" id="UP000055024"/>
    </source>
</evidence>
<accession>A0A0V1FQ77</accession>
<dbReference type="EMBL" id="JYDP01006140">
    <property type="protein sequence ID" value="KRY87967.1"/>
    <property type="molecule type" value="Genomic_DNA"/>
</dbReference>
<comment type="caution">
    <text evidence="1">The sequence shown here is derived from an EMBL/GenBank/DDBJ whole genome shotgun (WGS) entry which is preliminary data.</text>
</comment>
<dbReference type="AlphaFoldDB" id="A0A0V1FQ77"/>
<keyword evidence="2" id="KW-1185">Reference proteome</keyword>
<dbReference type="Proteomes" id="UP000055024">
    <property type="component" value="Unassembled WGS sequence"/>
</dbReference>
<reference evidence="1 2" key="1">
    <citation type="submission" date="2015-01" db="EMBL/GenBank/DDBJ databases">
        <title>Evolution of Trichinella species and genotypes.</title>
        <authorList>
            <person name="Korhonen P.K."/>
            <person name="Edoardo P."/>
            <person name="Giuseppe L.R."/>
            <person name="Gasser R.B."/>
        </authorList>
    </citation>
    <scope>NUCLEOTIDE SEQUENCE [LARGE SCALE GENOMIC DNA]</scope>
    <source>
        <strain evidence="1">ISS1029</strain>
    </source>
</reference>
<name>A0A0V1FQ77_9BILA</name>
<sequence length="63" mass="7703">MERSWLCEKTPNLYKDGGERFLGKRLRSAFKSSRVLGKYDSRSDKKWRSWWWEISTKQEKDET</sequence>
<organism evidence="1 2">
    <name type="scientific">Trichinella zimbabwensis</name>
    <dbReference type="NCBI Taxonomy" id="268475"/>
    <lineage>
        <taxon>Eukaryota</taxon>
        <taxon>Metazoa</taxon>
        <taxon>Ecdysozoa</taxon>
        <taxon>Nematoda</taxon>
        <taxon>Enoplea</taxon>
        <taxon>Dorylaimia</taxon>
        <taxon>Trichinellida</taxon>
        <taxon>Trichinellidae</taxon>
        <taxon>Trichinella</taxon>
    </lineage>
</organism>
<gene>
    <name evidence="1" type="ORF">T11_6853</name>
</gene>
<protein>
    <submittedName>
        <fullName evidence="1">Uncharacterized protein</fullName>
    </submittedName>
</protein>
<proteinExistence type="predicted"/>
<evidence type="ECO:0000313" key="1">
    <source>
        <dbReference type="EMBL" id="KRY87967.1"/>
    </source>
</evidence>